<comment type="subcellular location">
    <subcellularLocation>
        <location evidence="2">Secreted</location>
    </subcellularLocation>
</comment>
<dbReference type="AlphaFoldDB" id="A0AAN6S4L2"/>
<keyword evidence="9" id="KW-0503">Monooxygenase</keyword>
<feature type="signal peptide" evidence="17">
    <location>
        <begin position="1"/>
        <end position="17"/>
    </location>
</feature>
<dbReference type="GO" id="GO:0004497">
    <property type="term" value="F:monooxygenase activity"/>
    <property type="evidence" value="ECO:0007669"/>
    <property type="project" value="UniProtKB-KW"/>
</dbReference>
<keyword evidence="4" id="KW-0479">Metal-binding</keyword>
<feature type="region of interest" description="Disordered" evidence="16">
    <location>
        <begin position="27"/>
        <end position="47"/>
    </location>
</feature>
<organism evidence="19 20">
    <name type="scientific">Diplogelasinospora grovesii</name>
    <dbReference type="NCBI Taxonomy" id="303347"/>
    <lineage>
        <taxon>Eukaryota</taxon>
        <taxon>Fungi</taxon>
        <taxon>Dikarya</taxon>
        <taxon>Ascomycota</taxon>
        <taxon>Pezizomycotina</taxon>
        <taxon>Sordariomycetes</taxon>
        <taxon>Sordariomycetidae</taxon>
        <taxon>Sordariales</taxon>
        <taxon>Diplogelasinosporaceae</taxon>
        <taxon>Diplogelasinospora</taxon>
    </lineage>
</organism>
<keyword evidence="10" id="KW-1015">Disulfide bond</keyword>
<evidence type="ECO:0000256" key="6">
    <source>
        <dbReference type="ARBA" id="ARBA00023001"/>
    </source>
</evidence>
<dbReference type="GO" id="GO:0005576">
    <property type="term" value="C:extracellular region"/>
    <property type="evidence" value="ECO:0007669"/>
    <property type="project" value="UniProtKB-SubCell"/>
</dbReference>
<dbReference type="EC" id="1.14.99.56" evidence="15"/>
<evidence type="ECO:0000256" key="9">
    <source>
        <dbReference type="ARBA" id="ARBA00023033"/>
    </source>
</evidence>
<dbReference type="InterPro" id="IPR005103">
    <property type="entry name" value="AA9_LPMO"/>
</dbReference>
<dbReference type="Pfam" id="PF03443">
    <property type="entry name" value="AA9"/>
    <property type="match status" value="1"/>
</dbReference>
<keyword evidence="8" id="KW-0186">Copper</keyword>
<proteinExistence type="inferred from homology"/>
<dbReference type="Gene3D" id="2.70.50.70">
    <property type="match status" value="1"/>
</dbReference>
<evidence type="ECO:0000256" key="17">
    <source>
        <dbReference type="SAM" id="SignalP"/>
    </source>
</evidence>
<keyword evidence="3" id="KW-0964">Secreted</keyword>
<comment type="catalytic activity">
    <reaction evidence="14">
        <text>[(1-&gt;4)-beta-D-glucosyl]n+m + reduced acceptor + O2 = 4-dehydro-beta-D-glucosyl-[(1-&gt;4)-beta-D-glucosyl]n-1 + [(1-&gt;4)-beta-D-glucosyl]m + acceptor + H2O.</text>
        <dbReference type="EC" id="1.14.99.56"/>
    </reaction>
</comment>
<reference evidence="20" key="1">
    <citation type="journal article" date="2023" name="Mol. Phylogenet. Evol.">
        <title>Genome-scale phylogeny and comparative genomics of the fungal order Sordariales.</title>
        <authorList>
            <person name="Hensen N."/>
            <person name="Bonometti L."/>
            <person name="Westerberg I."/>
            <person name="Brannstrom I.O."/>
            <person name="Guillou S."/>
            <person name="Cros-Aarteil S."/>
            <person name="Calhoun S."/>
            <person name="Haridas S."/>
            <person name="Kuo A."/>
            <person name="Mondo S."/>
            <person name="Pangilinan J."/>
            <person name="Riley R."/>
            <person name="LaButti K."/>
            <person name="Andreopoulos B."/>
            <person name="Lipzen A."/>
            <person name="Chen C."/>
            <person name="Yan M."/>
            <person name="Daum C."/>
            <person name="Ng V."/>
            <person name="Clum A."/>
            <person name="Steindorff A."/>
            <person name="Ohm R.A."/>
            <person name="Martin F."/>
            <person name="Silar P."/>
            <person name="Natvig D.O."/>
            <person name="Lalanne C."/>
            <person name="Gautier V."/>
            <person name="Ament-Velasquez S.L."/>
            <person name="Kruys A."/>
            <person name="Hutchinson M.I."/>
            <person name="Powell A.J."/>
            <person name="Barry K."/>
            <person name="Miller A.N."/>
            <person name="Grigoriev I.V."/>
            <person name="Debuchy R."/>
            <person name="Gladieux P."/>
            <person name="Hiltunen Thoren M."/>
            <person name="Johannesson H."/>
        </authorList>
    </citation>
    <scope>NUCLEOTIDE SEQUENCE [LARGE SCALE GENOMIC DNA]</scope>
    <source>
        <strain evidence="20">CBS 340.73</strain>
    </source>
</reference>
<evidence type="ECO:0000313" key="20">
    <source>
        <dbReference type="Proteomes" id="UP001303473"/>
    </source>
</evidence>
<evidence type="ECO:0000256" key="3">
    <source>
        <dbReference type="ARBA" id="ARBA00022525"/>
    </source>
</evidence>
<evidence type="ECO:0000256" key="13">
    <source>
        <dbReference type="ARBA" id="ARBA00044502"/>
    </source>
</evidence>
<gene>
    <name evidence="19" type="ORF">QBC46DRAFT_408428</name>
</gene>
<keyword evidence="12" id="KW-0624">Polysaccharide degradation</keyword>
<evidence type="ECO:0000256" key="1">
    <source>
        <dbReference type="ARBA" id="ARBA00001973"/>
    </source>
</evidence>
<keyword evidence="20" id="KW-1185">Reference proteome</keyword>
<evidence type="ECO:0000259" key="18">
    <source>
        <dbReference type="Pfam" id="PF03443"/>
    </source>
</evidence>
<keyword evidence="7" id="KW-0560">Oxidoreductase</keyword>
<keyword evidence="5 17" id="KW-0732">Signal</keyword>
<evidence type="ECO:0000256" key="15">
    <source>
        <dbReference type="ARBA" id="ARBA00047174"/>
    </source>
</evidence>
<keyword evidence="6" id="KW-0136">Cellulose degradation</keyword>
<feature type="chain" id="PRO_5042914132" description="lytic cellulose monooxygenase (C4-dehydrogenating)" evidence="17">
    <location>
        <begin position="18"/>
        <end position="232"/>
    </location>
</feature>
<dbReference type="InterPro" id="IPR049892">
    <property type="entry name" value="AA9"/>
</dbReference>
<feature type="domain" description="Auxiliary Activity family 9 catalytic" evidence="18">
    <location>
        <begin position="19"/>
        <end position="215"/>
    </location>
</feature>
<dbReference type="CDD" id="cd21175">
    <property type="entry name" value="LPMO_AA9"/>
    <property type="match status" value="1"/>
</dbReference>
<comment type="cofactor">
    <cofactor evidence="1">
        <name>Cu(2+)</name>
        <dbReference type="ChEBI" id="CHEBI:29036"/>
    </cofactor>
</comment>
<keyword evidence="11" id="KW-0119">Carbohydrate metabolism</keyword>
<evidence type="ECO:0000256" key="10">
    <source>
        <dbReference type="ARBA" id="ARBA00023157"/>
    </source>
</evidence>
<evidence type="ECO:0000256" key="8">
    <source>
        <dbReference type="ARBA" id="ARBA00023008"/>
    </source>
</evidence>
<dbReference type="Proteomes" id="UP001303473">
    <property type="component" value="Unassembled WGS sequence"/>
</dbReference>
<accession>A0AAN6S4L2</accession>
<dbReference type="EMBL" id="MU853798">
    <property type="protein sequence ID" value="KAK3940324.1"/>
    <property type="molecule type" value="Genomic_DNA"/>
</dbReference>
<evidence type="ECO:0000313" key="19">
    <source>
        <dbReference type="EMBL" id="KAK3940324.1"/>
    </source>
</evidence>
<dbReference type="PANTHER" id="PTHR33353:SF10">
    <property type="entry name" value="ENDO-BETA-1,4-GLUCANASE D"/>
    <property type="match status" value="1"/>
</dbReference>
<evidence type="ECO:0000256" key="11">
    <source>
        <dbReference type="ARBA" id="ARBA00023277"/>
    </source>
</evidence>
<evidence type="ECO:0000256" key="2">
    <source>
        <dbReference type="ARBA" id="ARBA00004613"/>
    </source>
</evidence>
<keyword evidence="19" id="KW-0378">Hydrolase</keyword>
<evidence type="ECO:0000256" key="5">
    <source>
        <dbReference type="ARBA" id="ARBA00022729"/>
    </source>
</evidence>
<protein>
    <recommendedName>
        <fullName evidence="15">lytic cellulose monooxygenase (C4-dehydrogenating)</fullName>
        <ecNumber evidence="15">1.14.99.56</ecNumber>
    </recommendedName>
</protein>
<evidence type="ECO:0000256" key="7">
    <source>
        <dbReference type="ARBA" id="ARBA00023002"/>
    </source>
</evidence>
<comment type="caution">
    <text evidence="19">The sequence shown here is derived from an EMBL/GenBank/DDBJ whole genome shotgun (WGS) entry which is preliminary data.</text>
</comment>
<evidence type="ECO:0000256" key="16">
    <source>
        <dbReference type="SAM" id="MobiDB-lite"/>
    </source>
</evidence>
<evidence type="ECO:0000256" key="4">
    <source>
        <dbReference type="ARBA" id="ARBA00022723"/>
    </source>
</evidence>
<name>A0AAN6S4L2_9PEZI</name>
<dbReference type="GO" id="GO:0030245">
    <property type="term" value="P:cellulose catabolic process"/>
    <property type="evidence" value="ECO:0007669"/>
    <property type="project" value="UniProtKB-KW"/>
</dbReference>
<comment type="similarity">
    <text evidence="13">Belongs to the polysaccharide monooxygenase AA9 family.</text>
</comment>
<dbReference type="PANTHER" id="PTHR33353">
    <property type="entry name" value="PUTATIVE (AFU_ORTHOLOGUE AFUA_1G12560)-RELATED"/>
    <property type="match status" value="1"/>
</dbReference>
<dbReference type="GO" id="GO:0046872">
    <property type="term" value="F:metal ion binding"/>
    <property type="evidence" value="ECO:0007669"/>
    <property type="project" value="UniProtKB-KW"/>
</dbReference>
<sequence length="232" mass="24932">MQLIKATLVLLAATAEAHYHFSNIGVSSPEWSTGRRPKNAQDNGPVTDLNSIDMRCNQASASAKNVFAVAAGAKMPVYYNQGPWHQGPYQVYMARVPEGKSVLNWDGAGQVWFKVFSAGGYTGGCKYSNGNYCFPDKWDKPIAVTLPGSLPAGDYLVRAEHLALHIANQPQFYIGCGQVTVTVGGSGTPGPLVAFPGAYKQGDKSIFNNFNYPKPVNYSPPGPPVWTGNDTV</sequence>
<evidence type="ECO:0000256" key="12">
    <source>
        <dbReference type="ARBA" id="ARBA00023326"/>
    </source>
</evidence>
<dbReference type="GO" id="GO:0016787">
    <property type="term" value="F:hydrolase activity"/>
    <property type="evidence" value="ECO:0007669"/>
    <property type="project" value="UniProtKB-KW"/>
</dbReference>
<evidence type="ECO:0000256" key="14">
    <source>
        <dbReference type="ARBA" id="ARBA00045077"/>
    </source>
</evidence>